<comment type="catalytic activity">
    <reaction evidence="3">
        <text>a ubiquinone + NADH + 5 H(+)(in) = a ubiquinol + NAD(+) + 4 H(+)(out)</text>
        <dbReference type="Rhea" id="RHEA:29091"/>
        <dbReference type="Rhea" id="RHEA-COMP:9565"/>
        <dbReference type="Rhea" id="RHEA-COMP:9566"/>
        <dbReference type="ChEBI" id="CHEBI:15378"/>
        <dbReference type="ChEBI" id="CHEBI:16389"/>
        <dbReference type="ChEBI" id="CHEBI:17976"/>
        <dbReference type="ChEBI" id="CHEBI:57540"/>
        <dbReference type="ChEBI" id="CHEBI:57945"/>
        <dbReference type="EC" id="7.1.1.2"/>
    </reaction>
</comment>
<dbReference type="GO" id="GO:0008137">
    <property type="term" value="F:NADH dehydrogenase (ubiquinone) activity"/>
    <property type="evidence" value="ECO:0007669"/>
    <property type="project" value="UniProtKB-EC"/>
</dbReference>
<dbReference type="Proteomes" id="UP000078492">
    <property type="component" value="Unassembled WGS sequence"/>
</dbReference>
<sequence length="103" mass="12141">VLLKIGSYGLVRFIEVFYRVRLRYSWVIFSRRIVGRIIVRVLCLVQIDIKSMVAYSSVVHINLMLCRLITFLKRALVGAYTGWGKSMEANNYFRNYSFFDKMS</sequence>
<keyword evidence="5" id="KW-0830">Ubiquinone</keyword>
<feature type="domain" description="NADH:quinone oxidoreductase/Mrp antiporter transmembrane" evidence="4">
    <location>
        <begin position="1"/>
        <end position="70"/>
    </location>
</feature>
<gene>
    <name evidence="5" type="ORF">ALC57_09340</name>
</gene>
<name>A0A151J5F2_9HYME</name>
<dbReference type="STRING" id="471704.A0A151J5F2"/>
<dbReference type="Pfam" id="PF00361">
    <property type="entry name" value="Proton_antipo_M"/>
    <property type="match status" value="1"/>
</dbReference>
<dbReference type="EMBL" id="KQ979983">
    <property type="protein sequence ID" value="KYN18344.1"/>
    <property type="molecule type" value="Genomic_DNA"/>
</dbReference>
<accession>A0A151J5F2</accession>
<comment type="function">
    <text evidence="1">Core subunit of the mitochondrial membrane respiratory chain NADH dehydrogenase (Complex I) that is believed to belong to the minimal assembly required for catalysis. Complex I functions in the transfer of electrons from NADH to the respiratory chain. The immediate electron acceptor for the enzyme is believed to be ubiquinone.</text>
</comment>
<keyword evidence="6" id="KW-1185">Reference proteome</keyword>
<evidence type="ECO:0000259" key="4">
    <source>
        <dbReference type="Pfam" id="PF00361"/>
    </source>
</evidence>
<evidence type="ECO:0000313" key="6">
    <source>
        <dbReference type="Proteomes" id="UP000078492"/>
    </source>
</evidence>
<protein>
    <recommendedName>
        <fullName evidence="2">NADH:ubiquinone reductase (H(+)-translocating)</fullName>
        <ecNumber evidence="2">7.1.1.2</ecNumber>
    </recommendedName>
</protein>
<dbReference type="EC" id="7.1.1.2" evidence="2"/>
<evidence type="ECO:0000313" key="5">
    <source>
        <dbReference type="EMBL" id="KYN18344.1"/>
    </source>
</evidence>
<organism evidence="5 6">
    <name type="scientific">Trachymyrmex cornetzi</name>
    <dbReference type="NCBI Taxonomy" id="471704"/>
    <lineage>
        <taxon>Eukaryota</taxon>
        <taxon>Metazoa</taxon>
        <taxon>Ecdysozoa</taxon>
        <taxon>Arthropoda</taxon>
        <taxon>Hexapoda</taxon>
        <taxon>Insecta</taxon>
        <taxon>Pterygota</taxon>
        <taxon>Neoptera</taxon>
        <taxon>Endopterygota</taxon>
        <taxon>Hymenoptera</taxon>
        <taxon>Apocrita</taxon>
        <taxon>Aculeata</taxon>
        <taxon>Formicoidea</taxon>
        <taxon>Formicidae</taxon>
        <taxon>Myrmicinae</taxon>
        <taxon>Trachymyrmex</taxon>
    </lineage>
</organism>
<proteinExistence type="predicted"/>
<dbReference type="AlphaFoldDB" id="A0A151J5F2"/>
<dbReference type="InterPro" id="IPR001750">
    <property type="entry name" value="ND/Mrp_TM"/>
</dbReference>
<evidence type="ECO:0000256" key="2">
    <source>
        <dbReference type="ARBA" id="ARBA00012944"/>
    </source>
</evidence>
<feature type="non-terminal residue" evidence="5">
    <location>
        <position position="1"/>
    </location>
</feature>
<evidence type="ECO:0000256" key="3">
    <source>
        <dbReference type="ARBA" id="ARBA00049551"/>
    </source>
</evidence>
<evidence type="ECO:0000256" key="1">
    <source>
        <dbReference type="ARBA" id="ARBA00003257"/>
    </source>
</evidence>
<reference evidence="5 6" key="1">
    <citation type="submission" date="2015-09" db="EMBL/GenBank/DDBJ databases">
        <title>Trachymyrmex cornetzi WGS genome.</title>
        <authorList>
            <person name="Nygaard S."/>
            <person name="Hu H."/>
            <person name="Boomsma J."/>
            <person name="Zhang G."/>
        </authorList>
    </citation>
    <scope>NUCLEOTIDE SEQUENCE [LARGE SCALE GENOMIC DNA]</scope>
    <source>
        <strain evidence="5">Tcor2-1</strain>
        <tissue evidence="5">Whole body</tissue>
    </source>
</reference>